<dbReference type="CDD" id="cd03139">
    <property type="entry name" value="GATase1_PfpI_2"/>
    <property type="match status" value="1"/>
</dbReference>
<dbReference type="EMBL" id="LCTZ01000002">
    <property type="protein sequence ID" value="KQC31719.1"/>
    <property type="molecule type" value="Genomic_DNA"/>
</dbReference>
<dbReference type="Pfam" id="PF01965">
    <property type="entry name" value="DJ-1_PfpI"/>
    <property type="match status" value="1"/>
</dbReference>
<gene>
    <name evidence="2" type="ORF">AAY42_10365</name>
</gene>
<dbReference type="GO" id="GO:0006355">
    <property type="term" value="P:regulation of DNA-templated transcription"/>
    <property type="evidence" value="ECO:0007669"/>
    <property type="project" value="TreeGrafter"/>
</dbReference>
<dbReference type="PANTHER" id="PTHR43130">
    <property type="entry name" value="ARAC-FAMILY TRANSCRIPTIONAL REGULATOR"/>
    <property type="match status" value="1"/>
</dbReference>
<evidence type="ECO:0000313" key="3">
    <source>
        <dbReference type="Proteomes" id="UP000050827"/>
    </source>
</evidence>
<dbReference type="SUPFAM" id="SSF52317">
    <property type="entry name" value="Class I glutamine amidotransferase-like"/>
    <property type="match status" value="1"/>
</dbReference>
<dbReference type="Proteomes" id="UP000050827">
    <property type="component" value="Unassembled WGS sequence"/>
</dbReference>
<dbReference type="STRING" id="346185.AAY42_10365"/>
<reference evidence="2 3" key="1">
    <citation type="submission" date="2015-04" db="EMBL/GenBank/DDBJ databases">
        <title>Complete genome of flavobacterium.</title>
        <authorList>
            <person name="Kwon Y.M."/>
            <person name="Kim S.-J."/>
        </authorList>
    </citation>
    <scope>NUCLEOTIDE SEQUENCE [LARGE SCALE GENOMIC DNA]</scope>
    <source>
        <strain evidence="2 3">DK169</strain>
    </source>
</reference>
<evidence type="ECO:0000313" key="2">
    <source>
        <dbReference type="EMBL" id="KQC31719.1"/>
    </source>
</evidence>
<dbReference type="InterPro" id="IPR002818">
    <property type="entry name" value="DJ-1/PfpI"/>
</dbReference>
<proteinExistence type="predicted"/>
<dbReference type="AlphaFoldDB" id="A0A0Q1HE40"/>
<dbReference type="PANTHER" id="PTHR43130:SF2">
    <property type="entry name" value="DJ-1_PFPI DOMAIN-CONTAINING PROTEIN"/>
    <property type="match status" value="1"/>
</dbReference>
<name>A0A0Q1HE40_9FLAO</name>
<organism evidence="2 3">
    <name type="scientific">Flagellimonas eckloniae</name>
    <dbReference type="NCBI Taxonomy" id="346185"/>
    <lineage>
        <taxon>Bacteria</taxon>
        <taxon>Pseudomonadati</taxon>
        <taxon>Bacteroidota</taxon>
        <taxon>Flavobacteriia</taxon>
        <taxon>Flavobacteriales</taxon>
        <taxon>Flavobacteriaceae</taxon>
        <taxon>Flagellimonas</taxon>
    </lineage>
</organism>
<accession>A0A0Q1HE40</accession>
<protein>
    <recommendedName>
        <fullName evidence="1">DJ-1/PfpI domain-containing protein</fullName>
    </recommendedName>
</protein>
<sequence length="230" mass="25465">MKPKQHNIEKVGILVYNGVNSLDVFGPRYVLCQIMGVDMKLIALKSGNVKTVTGIEFVPDTTIDKVDSLDVLVIPGGFRGTIEASYNKDVQEWIRKIDLTSTYTTSVCTGGWILGSSGLLRGKKATTNWFNAEEMMTKYGAEFTNERFSKDGKYWTSAGVTAGMDMSLALLEEIAGKNYAQGVMLDMEYDPSPPFEGGSPEKTTPHVLQFMTAMYKSGIDPIIEEMEKRE</sequence>
<dbReference type="InterPro" id="IPR029062">
    <property type="entry name" value="Class_I_gatase-like"/>
</dbReference>
<evidence type="ECO:0000259" key="1">
    <source>
        <dbReference type="Pfam" id="PF01965"/>
    </source>
</evidence>
<comment type="caution">
    <text evidence="2">The sequence shown here is derived from an EMBL/GenBank/DDBJ whole genome shotgun (WGS) entry which is preliminary data.</text>
</comment>
<dbReference type="InterPro" id="IPR052158">
    <property type="entry name" value="INH-QAR"/>
</dbReference>
<dbReference type="Gene3D" id="3.40.50.880">
    <property type="match status" value="1"/>
</dbReference>
<dbReference type="PATRIC" id="fig|1547436.3.peg.2135"/>
<feature type="domain" description="DJ-1/PfpI" evidence="1">
    <location>
        <begin position="10"/>
        <end position="173"/>
    </location>
</feature>
<keyword evidence="3" id="KW-1185">Reference proteome</keyword>